<evidence type="ECO:0000313" key="3">
    <source>
        <dbReference type="Proteomes" id="UP000245697"/>
    </source>
</evidence>
<dbReference type="Gene3D" id="2.60.40.10">
    <property type="entry name" value="Immunoglobulins"/>
    <property type="match status" value="2"/>
</dbReference>
<dbReference type="AlphaFoldDB" id="A0A316FN04"/>
<comment type="caution">
    <text evidence="2">The sequence shown here is derived from an EMBL/GenBank/DDBJ whole genome shotgun (WGS) entry which is preliminary data.</text>
</comment>
<organism evidence="2 3">
    <name type="scientific">Actinoplanes xinjiangensis</name>
    <dbReference type="NCBI Taxonomy" id="512350"/>
    <lineage>
        <taxon>Bacteria</taxon>
        <taxon>Bacillati</taxon>
        <taxon>Actinomycetota</taxon>
        <taxon>Actinomycetes</taxon>
        <taxon>Micromonosporales</taxon>
        <taxon>Micromonosporaceae</taxon>
        <taxon>Actinoplanes</taxon>
    </lineage>
</organism>
<feature type="signal peptide" evidence="1">
    <location>
        <begin position="1"/>
        <end position="28"/>
    </location>
</feature>
<dbReference type="RefSeq" id="WP_109600874.1">
    <property type="nucleotide sequence ID" value="NZ_BONA01000114.1"/>
</dbReference>
<dbReference type="Proteomes" id="UP000245697">
    <property type="component" value="Unassembled WGS sequence"/>
</dbReference>
<reference evidence="2 3" key="1">
    <citation type="submission" date="2018-05" db="EMBL/GenBank/DDBJ databases">
        <title>Genomic Encyclopedia of Archaeal and Bacterial Type Strains, Phase II (KMG-II): from individual species to whole genera.</title>
        <authorList>
            <person name="Goeker M."/>
        </authorList>
    </citation>
    <scope>NUCLEOTIDE SEQUENCE [LARGE SCALE GENOMIC DNA]</scope>
    <source>
        <strain evidence="2 3">DSM 45184</strain>
    </source>
</reference>
<name>A0A316FN04_9ACTN</name>
<dbReference type="Pfam" id="PF17957">
    <property type="entry name" value="Big_7"/>
    <property type="match status" value="1"/>
</dbReference>
<proteinExistence type="predicted"/>
<gene>
    <name evidence="2" type="ORF">BC793_12326</name>
</gene>
<protein>
    <submittedName>
        <fullName evidence="2">Ig-like domain (Group 3)</fullName>
    </submittedName>
</protein>
<keyword evidence="3" id="KW-1185">Reference proteome</keyword>
<evidence type="ECO:0000256" key="1">
    <source>
        <dbReference type="SAM" id="SignalP"/>
    </source>
</evidence>
<accession>A0A316FN04</accession>
<keyword evidence="1" id="KW-0732">Signal</keyword>
<dbReference type="OrthoDB" id="3967140at2"/>
<dbReference type="InterPro" id="IPR013783">
    <property type="entry name" value="Ig-like_fold"/>
</dbReference>
<dbReference type="EMBL" id="QGGR01000023">
    <property type="protein sequence ID" value="PWK39190.1"/>
    <property type="molecule type" value="Genomic_DNA"/>
</dbReference>
<sequence>MHNTTARRVFTALAALTLPLALAAPARADDFLPLSAGPTVQATATPGAIFTAPLSLTNTGRSSIDGVAVSFFGIDGFATDSRYKNCTYDILGQLEACVFDRTLESGRSYRVDLPLRAPADAYAPSAMMSQFTWEKKAYHRPYGTPGDGAVLPLLDDAPPAKTGVYPWQFVDVSITGRQSADLVASGGKVYGAVGDVVQLKPAVRNDGPATLKWIGTGVPHGLVVVTIPPGTSVQSASPECAPATEAQRTRTDAVQYACVLDGYLKLGKEYALSLPFKLRVDEVIQDAAGLVEVNPACTCERFADDLDKSNDTAPLILNPAPTAPGGKDTNPPAVTATGLTEGQLLGWYRDITPSWSDDVAVTKVEVLVNGAVTATYQSPLPREVRVELPTSVHEQEPRITIRAFDAAGNIGEKSTRVRADVLRPDATLTPAPGSLIHGVVTFRATNVSSDTARIEMRGPGGTVVARSTAAPWTMTWDSRGFNGDQSLAFHVFDHADNGSYEGGVYHVDNAGPAISSVTPGNRALVRGSVRTTAKASDPSGIQAVRVTGARATSSPWAWTLALKAQGDHTIEWVVTDKLGNTTVARRVVVNDTVAPTLKLTRAPKNNAKLTRNTTIGAAASDRNGVAKVQLLVNGKVVATDTKAGYSFTLNPKKYGKKFTVQLRAYDRAGNVSTLAKRTYRR</sequence>
<feature type="chain" id="PRO_5038862105" evidence="1">
    <location>
        <begin position="29"/>
        <end position="681"/>
    </location>
</feature>
<evidence type="ECO:0000313" key="2">
    <source>
        <dbReference type="EMBL" id="PWK39190.1"/>
    </source>
</evidence>
<dbReference type="GO" id="GO:0005975">
    <property type="term" value="P:carbohydrate metabolic process"/>
    <property type="evidence" value="ECO:0007669"/>
    <property type="project" value="UniProtKB-ARBA"/>
</dbReference>